<feature type="domain" description="HupH hydrogenase expression protein C-terminal" evidence="3">
    <location>
        <begin position="26"/>
        <end position="139"/>
    </location>
</feature>
<keyword evidence="5" id="KW-1185">Reference proteome</keyword>
<dbReference type="AlphaFoldDB" id="A0A6M0JZE1"/>
<evidence type="ECO:0000259" key="3">
    <source>
        <dbReference type="Pfam" id="PF04809"/>
    </source>
</evidence>
<organism evidence="4 5">
    <name type="scientific">Thiorhodococcus minor</name>
    <dbReference type="NCBI Taxonomy" id="57489"/>
    <lineage>
        <taxon>Bacteria</taxon>
        <taxon>Pseudomonadati</taxon>
        <taxon>Pseudomonadota</taxon>
        <taxon>Gammaproteobacteria</taxon>
        <taxon>Chromatiales</taxon>
        <taxon>Chromatiaceae</taxon>
        <taxon>Thiorhodococcus</taxon>
    </lineage>
</organism>
<proteinExistence type="inferred from homology"/>
<dbReference type="Gene3D" id="3.30.1370.140">
    <property type="entry name" value="HupH hydrogenase expression protein, C-terminal domain"/>
    <property type="match status" value="1"/>
</dbReference>
<evidence type="ECO:0000256" key="2">
    <source>
        <dbReference type="SAM" id="MobiDB-lite"/>
    </source>
</evidence>
<evidence type="ECO:0000313" key="4">
    <source>
        <dbReference type="EMBL" id="NEV62519.1"/>
    </source>
</evidence>
<comment type="caution">
    <text evidence="4">The sequence shown here is derived from an EMBL/GenBank/DDBJ whole genome shotgun (WGS) entry which is preliminary data.</text>
</comment>
<dbReference type="InterPro" id="IPR006894">
    <property type="entry name" value="HupH_Hydgase_express_prot_C"/>
</dbReference>
<dbReference type="Pfam" id="PF04809">
    <property type="entry name" value="HupH_C"/>
    <property type="match status" value="1"/>
</dbReference>
<evidence type="ECO:0000256" key="1">
    <source>
        <dbReference type="ARBA" id="ARBA00010832"/>
    </source>
</evidence>
<dbReference type="EMBL" id="JAAIJQ010000029">
    <property type="protein sequence ID" value="NEV62519.1"/>
    <property type="molecule type" value="Genomic_DNA"/>
</dbReference>
<feature type="region of interest" description="Disordered" evidence="2">
    <location>
        <begin position="1"/>
        <end position="22"/>
    </location>
</feature>
<gene>
    <name evidence="4" type="ORF">G3446_11560</name>
</gene>
<dbReference type="InterPro" id="IPR038527">
    <property type="entry name" value="HupH_C_sf"/>
</dbReference>
<reference evidence="4 5" key="1">
    <citation type="submission" date="2020-02" db="EMBL/GenBank/DDBJ databases">
        <title>Genome sequences of Thiorhodococcus mannitoliphagus and Thiorhodococcus minor, purple sulfur photosynthetic bacteria in the gammaproteobacterial family, Chromatiaceae.</title>
        <authorList>
            <person name="Aviles F.A."/>
            <person name="Meyer T.E."/>
            <person name="Kyndt J.A."/>
        </authorList>
    </citation>
    <scope>NUCLEOTIDE SEQUENCE [LARGE SCALE GENOMIC DNA]</scope>
    <source>
        <strain evidence="4 5">DSM 11518</strain>
    </source>
</reference>
<dbReference type="Proteomes" id="UP000483379">
    <property type="component" value="Unassembled WGS sequence"/>
</dbReference>
<comment type="similarity">
    <text evidence="1">Belongs to the HupH/HyaF family.</text>
</comment>
<evidence type="ECO:0000313" key="5">
    <source>
        <dbReference type="Proteomes" id="UP000483379"/>
    </source>
</evidence>
<dbReference type="RefSeq" id="WP_164452987.1">
    <property type="nucleotide sequence ID" value="NZ_JAAIJQ010000029.1"/>
</dbReference>
<protein>
    <submittedName>
        <fullName evidence="4">Hydrogenase expression/formation protein</fullName>
    </submittedName>
</protein>
<name>A0A6M0JZE1_9GAMM</name>
<accession>A0A6M0JZE1</accession>
<sequence length="149" mass="16316">MPESDRAKEQPSAAQDCQGAPRSFGNAFPVLNEIRHALQRFVQTGEETRIDLSAMPFGPGDLDRLTDWLGTGEVQARVDALGPTRVQETAIAGVWLVDYRNAEQQRLTLHLEVASVPEILRPQPQDLADALTQLDARLEQATGTTPLSS</sequence>